<dbReference type="RefSeq" id="WP_008167881.1">
    <property type="nucleotide sequence ID" value="NZ_AGUF01000082.1"/>
</dbReference>
<sequence length="335" mass="34691">MKELAPSRPRRAIATAAGLGALLAAAALMPLPAAAQAAFPDKPIRIVVPYAAGGGVDIVTRLVSQKMGDALKQTIIVDNRPGAATNIGMDAVARAPADGYTLLTASNTLAANGALFSKLTFDPARDFTPVGAIGYAPLAVVVPVESSFKTLKDLTDYGRAHPDKLTYASAGNGSSGHLASELLKTESGMKALHVPYKGGSPAVTDLLGQRISFMSINPLEVVSHVKAGKLRALAILDDEPAAMLPEVPTVVSQGLPGAMATVWWGLIGPKDLPPDVTEKLNSALQSALKDPEVKKRFGEMGAIVTPGTAPQFGQFVAAETSKWTKVIKAAGIKAD</sequence>
<name>H0FEE8_9BURK</name>
<dbReference type="PIRSF" id="PIRSF017082">
    <property type="entry name" value="YflP"/>
    <property type="match status" value="1"/>
</dbReference>
<feature type="signal peptide" evidence="2">
    <location>
        <begin position="1"/>
        <end position="37"/>
    </location>
</feature>
<dbReference type="Gene3D" id="3.40.190.10">
    <property type="entry name" value="Periplasmic binding protein-like II"/>
    <property type="match status" value="1"/>
</dbReference>
<comment type="similarity">
    <text evidence="1">Belongs to the UPF0065 (bug) family.</text>
</comment>
<dbReference type="InterPro" id="IPR006311">
    <property type="entry name" value="TAT_signal"/>
</dbReference>
<dbReference type="PANTHER" id="PTHR42928:SF5">
    <property type="entry name" value="BLR1237 PROTEIN"/>
    <property type="match status" value="1"/>
</dbReference>
<keyword evidence="4" id="KW-1185">Reference proteome</keyword>
<keyword evidence="2" id="KW-0732">Signal</keyword>
<dbReference type="CDD" id="cd13578">
    <property type="entry name" value="PBP2_Bug27"/>
    <property type="match status" value="1"/>
</dbReference>
<dbReference type="PANTHER" id="PTHR42928">
    <property type="entry name" value="TRICARBOXYLATE-BINDING PROTEIN"/>
    <property type="match status" value="1"/>
</dbReference>
<dbReference type="SUPFAM" id="SSF53850">
    <property type="entry name" value="Periplasmic binding protein-like II"/>
    <property type="match status" value="1"/>
</dbReference>
<dbReference type="PROSITE" id="PS51318">
    <property type="entry name" value="TAT"/>
    <property type="match status" value="1"/>
</dbReference>
<dbReference type="InterPro" id="IPR005064">
    <property type="entry name" value="BUG"/>
</dbReference>
<evidence type="ECO:0000313" key="4">
    <source>
        <dbReference type="Proteomes" id="UP000003113"/>
    </source>
</evidence>
<comment type="caution">
    <text evidence="3">The sequence shown here is derived from an EMBL/GenBank/DDBJ whole genome shotgun (WGS) entry which is preliminary data.</text>
</comment>
<dbReference type="EMBL" id="AGUF01000082">
    <property type="protein sequence ID" value="EHK63384.1"/>
    <property type="molecule type" value="Genomic_DNA"/>
</dbReference>
<dbReference type="InterPro" id="IPR042100">
    <property type="entry name" value="Bug_dom1"/>
</dbReference>
<protein>
    <submittedName>
        <fullName evidence="3">Putative secreted protein</fullName>
    </submittedName>
</protein>
<evidence type="ECO:0000256" key="2">
    <source>
        <dbReference type="SAM" id="SignalP"/>
    </source>
</evidence>
<gene>
    <name evidence="3" type="ORF">KYC_25798</name>
</gene>
<proteinExistence type="inferred from homology"/>
<dbReference type="eggNOG" id="COG3181">
    <property type="taxonomic scope" value="Bacteria"/>
</dbReference>
<dbReference type="AlphaFoldDB" id="H0FEE8"/>
<dbReference type="PATRIC" id="fig|477184.5.peg.5064"/>
<dbReference type="STRING" id="477184.KYC_25798"/>
<accession>H0FEE8</accession>
<dbReference type="Pfam" id="PF03401">
    <property type="entry name" value="TctC"/>
    <property type="match status" value="1"/>
</dbReference>
<feature type="chain" id="PRO_5003533408" evidence="2">
    <location>
        <begin position="38"/>
        <end position="335"/>
    </location>
</feature>
<organism evidence="3 4">
    <name type="scientific">Achromobacter arsenitoxydans SY8</name>
    <dbReference type="NCBI Taxonomy" id="477184"/>
    <lineage>
        <taxon>Bacteria</taxon>
        <taxon>Pseudomonadati</taxon>
        <taxon>Pseudomonadota</taxon>
        <taxon>Betaproteobacteria</taxon>
        <taxon>Burkholderiales</taxon>
        <taxon>Alcaligenaceae</taxon>
        <taxon>Achromobacter</taxon>
    </lineage>
</organism>
<evidence type="ECO:0000313" key="3">
    <source>
        <dbReference type="EMBL" id="EHK63384.1"/>
    </source>
</evidence>
<evidence type="ECO:0000256" key="1">
    <source>
        <dbReference type="ARBA" id="ARBA00006987"/>
    </source>
</evidence>
<reference evidence="3 4" key="1">
    <citation type="journal article" date="2012" name="J. Bacteriol.">
        <title>Genome sequence of the highly efficient arsenite-oxidizing bacterium Achromobacter arsenitoxydans SY8.</title>
        <authorList>
            <person name="Li X."/>
            <person name="Hu Y."/>
            <person name="Gong J."/>
            <person name="Lin Y."/>
            <person name="Johnstone L."/>
            <person name="Rensing C."/>
            <person name="Wang G."/>
        </authorList>
    </citation>
    <scope>NUCLEOTIDE SEQUENCE [LARGE SCALE GENOMIC DNA]</scope>
    <source>
        <strain evidence="3 4">SY8</strain>
    </source>
</reference>
<dbReference type="Proteomes" id="UP000003113">
    <property type="component" value="Unassembled WGS sequence"/>
</dbReference>
<dbReference type="Gene3D" id="3.40.190.150">
    <property type="entry name" value="Bordetella uptake gene, domain 1"/>
    <property type="match status" value="1"/>
</dbReference>